<dbReference type="Proteomes" id="UP001162793">
    <property type="component" value="Unassembled WGS sequence"/>
</dbReference>
<feature type="region of interest" description="Disordered" evidence="1">
    <location>
        <begin position="178"/>
        <end position="226"/>
    </location>
</feature>
<comment type="caution">
    <text evidence="3">The sequence shown here is derived from an EMBL/GenBank/DDBJ whole genome shotgun (WGS) entry which is preliminary data.</text>
</comment>
<evidence type="ECO:0000313" key="3">
    <source>
        <dbReference type="EMBL" id="MCP1175681.1"/>
    </source>
</evidence>
<sequence length="226" mass="23714">MVDFNTLAQQCAPGVHPTTLQAVVRTESGFNPYAIGVVGGHLARQPKTRAEAVATAKALASQGLNFSMGLGQVNKAHLPRFGLSYETAFDPCANLQAGARILQECYDRARTQLGSDKALNAAISCYYSGNFNRGFQVERGGTSYVQRVAANATAANATSANPAIAAVPAIPVVLDRPATRASSNPTPARSARQTPLGAPETSSATAQDESAKARAKWDAFGDFRSQ</sequence>
<dbReference type="EMBL" id="JAMYWC010000011">
    <property type="protein sequence ID" value="MCP1175681.1"/>
    <property type="molecule type" value="Genomic_DNA"/>
</dbReference>
<dbReference type="InterPro" id="IPR023346">
    <property type="entry name" value="Lysozyme-like_dom_sf"/>
</dbReference>
<feature type="domain" description="Transglycosylase SLT" evidence="2">
    <location>
        <begin position="8"/>
        <end position="136"/>
    </location>
</feature>
<reference evidence="4" key="1">
    <citation type="journal article" date="2023" name="Front. Microbiol.">
        <title>Ralstonia chuxiongensis sp. nov., Ralstonia mojiangensis sp. nov., and Ralstonia soli sp. nov., isolated from tobacco fields, are three novel species in the family Burkholderiaceae.</title>
        <authorList>
            <person name="Lu C.H."/>
            <person name="Zhang Y.Y."/>
            <person name="Jiang N."/>
            <person name="Chen W."/>
            <person name="Shao X."/>
            <person name="Zhao Z.M."/>
            <person name="Lu W.L."/>
            <person name="Hu X."/>
            <person name="Xi Y.X."/>
            <person name="Zou S.Y."/>
            <person name="Wei Q.J."/>
            <person name="Lin Z.L."/>
            <person name="Gong L."/>
            <person name="Gai X.T."/>
            <person name="Zhang L.Q."/>
            <person name="Li J.Y."/>
            <person name="Jin Y."/>
            <person name="Xia Z.Y."/>
        </authorList>
    </citation>
    <scope>NUCLEOTIDE SEQUENCE [LARGE SCALE GENOMIC DNA]</scope>
    <source>
        <strain evidence="4">21YRMH01-3</strain>
    </source>
</reference>
<accession>A0AA42BJW3</accession>
<dbReference type="CDD" id="cd16892">
    <property type="entry name" value="LT_VirB1-like"/>
    <property type="match status" value="1"/>
</dbReference>
<feature type="compositionally biased region" description="Polar residues" evidence="1">
    <location>
        <begin position="180"/>
        <end position="193"/>
    </location>
</feature>
<dbReference type="Pfam" id="PF01464">
    <property type="entry name" value="SLT"/>
    <property type="match status" value="1"/>
</dbReference>
<protein>
    <submittedName>
        <fullName evidence="3">Lytic transglycosylase domain-containing protein</fullName>
    </submittedName>
</protein>
<dbReference type="RefSeq" id="WP_253542865.1">
    <property type="nucleotide sequence ID" value="NZ_JAMYWC010000011.1"/>
</dbReference>
<proteinExistence type="predicted"/>
<name>A0AA42BJW3_9RALS</name>
<evidence type="ECO:0000313" key="4">
    <source>
        <dbReference type="Proteomes" id="UP001162793"/>
    </source>
</evidence>
<dbReference type="SUPFAM" id="SSF53955">
    <property type="entry name" value="Lysozyme-like"/>
    <property type="match status" value="1"/>
</dbReference>
<evidence type="ECO:0000259" key="2">
    <source>
        <dbReference type="Pfam" id="PF01464"/>
    </source>
</evidence>
<gene>
    <name evidence="3" type="ORF">NKG59_25215</name>
</gene>
<dbReference type="InterPro" id="IPR008258">
    <property type="entry name" value="Transglycosylase_SLT_dom_1"/>
</dbReference>
<dbReference type="Gene3D" id="1.10.530.10">
    <property type="match status" value="1"/>
</dbReference>
<organism evidence="3 4">
    <name type="scientific">Ralstonia chuxiongensis</name>
    <dbReference type="NCBI Taxonomy" id="2957504"/>
    <lineage>
        <taxon>Bacteria</taxon>
        <taxon>Pseudomonadati</taxon>
        <taxon>Pseudomonadota</taxon>
        <taxon>Betaproteobacteria</taxon>
        <taxon>Burkholderiales</taxon>
        <taxon>Burkholderiaceae</taxon>
        <taxon>Ralstonia</taxon>
    </lineage>
</organism>
<feature type="compositionally biased region" description="Basic and acidic residues" evidence="1">
    <location>
        <begin position="209"/>
        <end position="226"/>
    </location>
</feature>
<keyword evidence="4" id="KW-1185">Reference proteome</keyword>
<evidence type="ECO:0000256" key="1">
    <source>
        <dbReference type="SAM" id="MobiDB-lite"/>
    </source>
</evidence>
<dbReference type="AlphaFoldDB" id="A0AA42BJW3"/>